<feature type="region of interest" description="Disordered" evidence="2">
    <location>
        <begin position="107"/>
        <end position="132"/>
    </location>
</feature>
<keyword evidence="3" id="KW-0812">Transmembrane</keyword>
<dbReference type="OrthoDB" id="3214257at2"/>
<proteinExistence type="inferred from homology"/>
<accession>A0A4P7QJN2</accession>
<evidence type="ECO:0000256" key="3">
    <source>
        <dbReference type="SAM" id="Phobius"/>
    </source>
</evidence>
<reference evidence="4 5" key="1">
    <citation type="submission" date="2019-04" db="EMBL/GenBank/DDBJ databases">
        <title>Corynebacterium endometrii sp. nov., isolated from the uterus of a cow with endometritis.</title>
        <authorList>
            <person name="Ballas P."/>
            <person name="Ruckert C."/>
            <person name="Wagener K."/>
            <person name="Drillich M."/>
            <person name="Kaempfer P."/>
            <person name="Busse H.-J."/>
            <person name="Ehling-Schulz M."/>
        </authorList>
    </citation>
    <scope>NUCLEOTIDE SEQUENCE [LARGE SCALE GENOMIC DNA]</scope>
    <source>
        <strain evidence="4 5">LMM-1653</strain>
    </source>
</reference>
<keyword evidence="3" id="KW-0472">Membrane</keyword>
<dbReference type="EMBL" id="CP039247">
    <property type="protein sequence ID" value="QCB29276.1"/>
    <property type="molecule type" value="Genomic_DNA"/>
</dbReference>
<organism evidence="4 5">
    <name type="scientific">Corynebacterium endometrii</name>
    <dbReference type="NCBI Taxonomy" id="2488819"/>
    <lineage>
        <taxon>Bacteria</taxon>
        <taxon>Bacillati</taxon>
        <taxon>Actinomycetota</taxon>
        <taxon>Actinomycetes</taxon>
        <taxon>Mycobacteriales</taxon>
        <taxon>Corynebacteriaceae</taxon>
        <taxon>Corynebacterium</taxon>
    </lineage>
</organism>
<dbReference type="Pfam" id="PF03334">
    <property type="entry name" value="PhaG_MnhG_YufB"/>
    <property type="match status" value="1"/>
</dbReference>
<evidence type="ECO:0000256" key="2">
    <source>
        <dbReference type="SAM" id="MobiDB-lite"/>
    </source>
</evidence>
<protein>
    <submittedName>
        <fullName evidence="4">Na(+)/H(+) antiporter subunit G</fullName>
    </submittedName>
</protein>
<gene>
    <name evidence="4" type="primary">mrpG</name>
    <name evidence="4" type="ORF">CENDO_10110</name>
</gene>
<keyword evidence="5" id="KW-1185">Reference proteome</keyword>
<name>A0A4P7QJN2_9CORY</name>
<evidence type="ECO:0000313" key="5">
    <source>
        <dbReference type="Proteomes" id="UP000296352"/>
    </source>
</evidence>
<evidence type="ECO:0000256" key="1">
    <source>
        <dbReference type="ARBA" id="ARBA00008404"/>
    </source>
</evidence>
<comment type="similarity">
    <text evidence="1">Belongs to the CPA3 antiporters (TC 2.A.63) subunit G family.</text>
</comment>
<sequence>MTYAFIADVISLILIVLGAVFVLTAAVGVARFKDTMSRVHAVTKPQTTGLIFMILGALIRVTGSESFGVAERSDIGFLVLLVLFAMITSPVTGQRLSRVARREGLYGKKEDMSRNDRPGGTSSRKKENRPKL</sequence>
<dbReference type="PANTHER" id="PTHR34703:SF1">
    <property type="entry name" value="ANTIPORTER SUBUNIT MNHG2-RELATED"/>
    <property type="match status" value="1"/>
</dbReference>
<dbReference type="PANTHER" id="PTHR34703">
    <property type="entry name" value="ANTIPORTER SUBUNIT MNHG2-RELATED"/>
    <property type="match status" value="1"/>
</dbReference>
<dbReference type="Proteomes" id="UP000296352">
    <property type="component" value="Chromosome"/>
</dbReference>
<evidence type="ECO:0000313" key="4">
    <source>
        <dbReference type="EMBL" id="QCB29276.1"/>
    </source>
</evidence>
<dbReference type="RefSeq" id="WP_136141880.1">
    <property type="nucleotide sequence ID" value="NZ_CP039247.1"/>
</dbReference>
<dbReference type="NCBIfam" id="TIGR01300">
    <property type="entry name" value="CPA3_mnhG_phaG"/>
    <property type="match status" value="1"/>
</dbReference>
<keyword evidence="3" id="KW-1133">Transmembrane helix</keyword>
<dbReference type="AlphaFoldDB" id="A0A4P7QJN2"/>
<dbReference type="NCBIfam" id="NF009238">
    <property type="entry name" value="PRK12592.1"/>
    <property type="match status" value="1"/>
</dbReference>
<feature type="transmembrane region" description="Helical" evidence="3">
    <location>
        <begin position="6"/>
        <end position="29"/>
    </location>
</feature>
<dbReference type="KEGG" id="cee:CENDO_10110"/>
<feature type="compositionally biased region" description="Basic and acidic residues" evidence="2">
    <location>
        <begin position="107"/>
        <end position="117"/>
    </location>
</feature>
<dbReference type="InterPro" id="IPR005133">
    <property type="entry name" value="PhaG_MnhG_YufB"/>
</dbReference>
<dbReference type="GO" id="GO:0015385">
    <property type="term" value="F:sodium:proton antiporter activity"/>
    <property type="evidence" value="ECO:0007669"/>
    <property type="project" value="TreeGrafter"/>
</dbReference>
<feature type="transmembrane region" description="Helical" evidence="3">
    <location>
        <begin position="50"/>
        <end position="69"/>
    </location>
</feature>
<feature type="transmembrane region" description="Helical" evidence="3">
    <location>
        <begin position="75"/>
        <end position="93"/>
    </location>
</feature>